<evidence type="ECO:0000256" key="5">
    <source>
        <dbReference type="ARBA" id="ARBA00022989"/>
    </source>
</evidence>
<dbReference type="PANTHER" id="PTHR34584:SF1">
    <property type="entry name" value="NA(+)_H(+) ANTIPORTER SUBUNIT E1"/>
    <property type="match status" value="1"/>
</dbReference>
<accession>A0A3G6J488</accession>
<dbReference type="OrthoDB" id="3556991at2"/>
<dbReference type="GO" id="GO:0005886">
    <property type="term" value="C:plasma membrane"/>
    <property type="evidence" value="ECO:0007669"/>
    <property type="project" value="UniProtKB-SubCell"/>
</dbReference>
<evidence type="ECO:0000256" key="7">
    <source>
        <dbReference type="SAM" id="MobiDB-lite"/>
    </source>
</evidence>
<keyword evidence="5 8" id="KW-1133">Transmembrane helix</keyword>
<sequence>MTDQLGNVSTSRTGHKPATDNTAVPSSRLPIRAKLSARIRPFPVVVLTLLWVLLVGQITLGNVLAGILLAVAVMALLPLPPLPSTIGRIRIVALLALLGEVAISLVTSSFAVAKLAIGTQPPPKTAIITCDYPVSDDIVAAFGILLMNLQPGGTVIFFDQTHHTVTMHLLNAGSDAAIRTQQQVTVRFAHKLCRIFQIPPVTPATPHTA</sequence>
<proteinExistence type="inferred from homology"/>
<dbReference type="EMBL" id="CP033896">
    <property type="protein sequence ID" value="AZA12722.1"/>
    <property type="molecule type" value="Genomic_DNA"/>
</dbReference>
<feature type="transmembrane region" description="Helical" evidence="8">
    <location>
        <begin position="91"/>
        <end position="113"/>
    </location>
</feature>
<evidence type="ECO:0000256" key="2">
    <source>
        <dbReference type="ARBA" id="ARBA00006228"/>
    </source>
</evidence>
<dbReference type="GO" id="GO:0008324">
    <property type="term" value="F:monoatomic cation transmembrane transporter activity"/>
    <property type="evidence" value="ECO:0007669"/>
    <property type="project" value="InterPro"/>
</dbReference>
<feature type="transmembrane region" description="Helical" evidence="8">
    <location>
        <begin position="60"/>
        <end position="79"/>
    </location>
</feature>
<dbReference type="InterPro" id="IPR002758">
    <property type="entry name" value="Cation_antiport_E"/>
</dbReference>
<evidence type="ECO:0000313" key="9">
    <source>
        <dbReference type="EMBL" id="AZA12722.1"/>
    </source>
</evidence>
<evidence type="ECO:0000256" key="8">
    <source>
        <dbReference type="SAM" id="Phobius"/>
    </source>
</evidence>
<dbReference type="RefSeq" id="WP_123925973.1">
    <property type="nucleotide sequence ID" value="NZ_CP033896.1"/>
</dbReference>
<dbReference type="KEGG" id="ccho:CCHOA_01470"/>
<name>A0A3G6J488_9CORY</name>
<evidence type="ECO:0000256" key="4">
    <source>
        <dbReference type="ARBA" id="ARBA00022692"/>
    </source>
</evidence>
<evidence type="ECO:0000256" key="3">
    <source>
        <dbReference type="ARBA" id="ARBA00022475"/>
    </source>
</evidence>
<protein>
    <submittedName>
        <fullName evidence="9">Putative monovalent cation/H+ antiporter subunit E</fullName>
    </submittedName>
</protein>
<keyword evidence="4 8" id="KW-0812">Transmembrane</keyword>
<keyword evidence="3" id="KW-1003">Cell membrane</keyword>
<feature type="compositionally biased region" description="Polar residues" evidence="7">
    <location>
        <begin position="1"/>
        <end position="12"/>
    </location>
</feature>
<evidence type="ECO:0000256" key="6">
    <source>
        <dbReference type="ARBA" id="ARBA00023136"/>
    </source>
</evidence>
<evidence type="ECO:0000313" key="10">
    <source>
        <dbReference type="Proteomes" id="UP000269019"/>
    </source>
</evidence>
<dbReference type="Pfam" id="PF01899">
    <property type="entry name" value="MNHE"/>
    <property type="match status" value="1"/>
</dbReference>
<organism evidence="9 10">
    <name type="scientific">Corynebacterium choanae</name>
    <dbReference type="NCBI Taxonomy" id="1862358"/>
    <lineage>
        <taxon>Bacteria</taxon>
        <taxon>Bacillati</taxon>
        <taxon>Actinomycetota</taxon>
        <taxon>Actinomycetes</taxon>
        <taxon>Mycobacteriales</taxon>
        <taxon>Corynebacteriaceae</taxon>
        <taxon>Corynebacterium</taxon>
    </lineage>
</organism>
<comment type="similarity">
    <text evidence="2">Belongs to the CPA3 antiporters (TC 2.A.63) subunit E family.</text>
</comment>
<keyword evidence="6 8" id="KW-0472">Membrane</keyword>
<dbReference type="AlphaFoldDB" id="A0A3G6J488"/>
<feature type="transmembrane region" description="Helical" evidence="8">
    <location>
        <begin position="37"/>
        <end position="54"/>
    </location>
</feature>
<gene>
    <name evidence="9" type="ORF">CCHOA_01470</name>
</gene>
<feature type="region of interest" description="Disordered" evidence="7">
    <location>
        <begin position="1"/>
        <end position="24"/>
    </location>
</feature>
<evidence type="ECO:0000256" key="1">
    <source>
        <dbReference type="ARBA" id="ARBA00004651"/>
    </source>
</evidence>
<comment type="subcellular location">
    <subcellularLocation>
        <location evidence="1">Cell membrane</location>
        <topology evidence="1">Multi-pass membrane protein</topology>
    </subcellularLocation>
</comment>
<keyword evidence="10" id="KW-1185">Reference proteome</keyword>
<dbReference type="Proteomes" id="UP000269019">
    <property type="component" value="Chromosome"/>
</dbReference>
<dbReference type="PANTHER" id="PTHR34584">
    <property type="entry name" value="NA(+)/H(+) ANTIPORTER SUBUNIT E1"/>
    <property type="match status" value="1"/>
</dbReference>
<reference evidence="9 10" key="1">
    <citation type="submission" date="2018-11" db="EMBL/GenBank/DDBJ databases">
        <authorList>
            <person name="Kleinhagauer T."/>
            <person name="Glaeser S.P."/>
            <person name="Spergser J."/>
            <person name="Ruckert C."/>
            <person name="Kaempfer P."/>
            <person name="Busse H.-J."/>
        </authorList>
    </citation>
    <scope>NUCLEOTIDE SEQUENCE [LARGE SCALE GENOMIC DNA]</scope>
    <source>
        <strain evidence="9 10">200CH</strain>
    </source>
</reference>